<comment type="caution">
    <text evidence="3">The sequence shown here is derived from an EMBL/GenBank/DDBJ whole genome shotgun (WGS) entry which is preliminary data.</text>
</comment>
<gene>
    <name evidence="3" type="ORF">C7C45_13760</name>
</gene>
<sequence length="334" mass="35482">MIRRRMGTTGPDVSAIGLGCMGMSFAYGSGDDAESTRTLHRALDLGVNHLDTADMYGRGANEELLGPVVRARRDEVFLATKFGNRMTGEAFGGTGTPGAYVDSSAAWALDACDASLRRLGVDTIDLYYLHRRNPDTPIEETVGAMAELVRAGKVRLIGLSEVSPATLRAAHAVHPITAVQLEYSLFSRDVEGEMLATCRELGVALVAYSPVGRGLLTGAITSREQLAADDWRRGAPRFAEDNLDANLALVDQVRAVAAELGASPAQVALAWLLAQGEDILPIPGTKRVRWLEENAAAVDLKLSAEQLARLSAALPPGAAAGERYPAAAMRMVGQ</sequence>
<evidence type="ECO:0000259" key="2">
    <source>
        <dbReference type="Pfam" id="PF00248"/>
    </source>
</evidence>
<keyword evidence="1" id="KW-0560">Oxidoreductase</keyword>
<name>A0A318NPP7_9ACTN</name>
<evidence type="ECO:0000256" key="1">
    <source>
        <dbReference type="ARBA" id="ARBA00023002"/>
    </source>
</evidence>
<dbReference type="PANTHER" id="PTHR43625">
    <property type="entry name" value="AFLATOXIN B1 ALDEHYDE REDUCTASE"/>
    <property type="match status" value="1"/>
</dbReference>
<dbReference type="EMBL" id="PYBV01000016">
    <property type="protein sequence ID" value="PYC70437.1"/>
    <property type="molecule type" value="Genomic_DNA"/>
</dbReference>
<evidence type="ECO:0000313" key="4">
    <source>
        <dbReference type="Proteomes" id="UP000248333"/>
    </source>
</evidence>
<protein>
    <submittedName>
        <fullName evidence="3">Aldo/keto reductase</fullName>
    </submittedName>
</protein>
<reference evidence="3 4" key="1">
    <citation type="submission" date="2018-03" db="EMBL/GenBank/DDBJ databases">
        <title>Bioinformatic expansion and discovery of thiopeptide antibiotics.</title>
        <authorList>
            <person name="Schwalen C.J."/>
            <person name="Hudson G.A."/>
            <person name="Mitchell D.A."/>
        </authorList>
    </citation>
    <scope>NUCLEOTIDE SEQUENCE [LARGE SCALE GENOMIC DNA]</scope>
    <source>
        <strain evidence="3 4">NRRL 8041</strain>
    </source>
</reference>
<dbReference type="InterPro" id="IPR023210">
    <property type="entry name" value="NADP_OxRdtase_dom"/>
</dbReference>
<dbReference type="GO" id="GO:0016491">
    <property type="term" value="F:oxidoreductase activity"/>
    <property type="evidence" value="ECO:0007669"/>
    <property type="project" value="UniProtKB-KW"/>
</dbReference>
<dbReference type="SUPFAM" id="SSF51430">
    <property type="entry name" value="NAD(P)-linked oxidoreductase"/>
    <property type="match status" value="1"/>
</dbReference>
<dbReference type="GO" id="GO:0005737">
    <property type="term" value="C:cytoplasm"/>
    <property type="evidence" value="ECO:0007669"/>
    <property type="project" value="TreeGrafter"/>
</dbReference>
<keyword evidence="4" id="KW-1185">Reference proteome</keyword>
<dbReference type="Proteomes" id="UP000248333">
    <property type="component" value="Unassembled WGS sequence"/>
</dbReference>
<feature type="domain" description="NADP-dependent oxidoreductase" evidence="2">
    <location>
        <begin position="16"/>
        <end position="313"/>
    </location>
</feature>
<dbReference type="InterPro" id="IPR036812">
    <property type="entry name" value="NAD(P)_OxRdtase_dom_sf"/>
</dbReference>
<dbReference type="RefSeq" id="WP_110564044.1">
    <property type="nucleotide sequence ID" value="NZ_PYBV01000016.1"/>
</dbReference>
<organism evidence="3 4">
    <name type="scientific">Micromonospora arborensis</name>
    <dbReference type="NCBI Taxonomy" id="2116518"/>
    <lineage>
        <taxon>Bacteria</taxon>
        <taxon>Bacillati</taxon>
        <taxon>Actinomycetota</taxon>
        <taxon>Actinomycetes</taxon>
        <taxon>Micromonosporales</taxon>
        <taxon>Micromonosporaceae</taxon>
        <taxon>Micromonospora</taxon>
    </lineage>
</organism>
<evidence type="ECO:0000313" key="3">
    <source>
        <dbReference type="EMBL" id="PYC70437.1"/>
    </source>
</evidence>
<dbReference type="PANTHER" id="PTHR43625:SF40">
    <property type="entry name" value="ALDO-KETO REDUCTASE YAKC [NADP(+)]"/>
    <property type="match status" value="1"/>
</dbReference>
<dbReference type="Pfam" id="PF00248">
    <property type="entry name" value="Aldo_ket_red"/>
    <property type="match status" value="1"/>
</dbReference>
<proteinExistence type="predicted"/>
<dbReference type="OrthoDB" id="3170516at2"/>
<dbReference type="CDD" id="cd19076">
    <property type="entry name" value="AKR_AKR13A_13D"/>
    <property type="match status" value="1"/>
</dbReference>
<dbReference type="InterPro" id="IPR050791">
    <property type="entry name" value="Aldo-Keto_reductase"/>
</dbReference>
<dbReference type="Gene3D" id="3.20.20.100">
    <property type="entry name" value="NADP-dependent oxidoreductase domain"/>
    <property type="match status" value="1"/>
</dbReference>
<accession>A0A318NPP7</accession>
<dbReference type="AlphaFoldDB" id="A0A318NPP7"/>